<evidence type="ECO:0000313" key="3">
    <source>
        <dbReference type="EMBL" id="SCE90252.1"/>
    </source>
</evidence>
<feature type="signal peptide" evidence="2">
    <location>
        <begin position="1"/>
        <end position="46"/>
    </location>
</feature>
<organism evidence="3 4">
    <name type="scientific">Micromonospora coriariae</name>
    <dbReference type="NCBI Taxonomy" id="285665"/>
    <lineage>
        <taxon>Bacteria</taxon>
        <taxon>Bacillati</taxon>
        <taxon>Actinomycetota</taxon>
        <taxon>Actinomycetes</taxon>
        <taxon>Micromonosporales</taxon>
        <taxon>Micromonosporaceae</taxon>
        <taxon>Micromonospora</taxon>
    </lineage>
</organism>
<evidence type="ECO:0008006" key="5">
    <source>
        <dbReference type="Google" id="ProtNLM"/>
    </source>
</evidence>
<reference evidence="4" key="1">
    <citation type="submission" date="2016-06" db="EMBL/GenBank/DDBJ databases">
        <authorList>
            <person name="Varghese N."/>
            <person name="Submissions Spin"/>
        </authorList>
    </citation>
    <scope>NUCLEOTIDE SEQUENCE [LARGE SCALE GENOMIC DNA]</scope>
    <source>
        <strain evidence="4">DSM 44875</strain>
    </source>
</reference>
<keyword evidence="2" id="KW-0732">Signal</keyword>
<dbReference type="EMBL" id="LT607412">
    <property type="protein sequence ID" value="SCE90252.1"/>
    <property type="molecule type" value="Genomic_DNA"/>
</dbReference>
<evidence type="ECO:0000256" key="2">
    <source>
        <dbReference type="SAM" id="SignalP"/>
    </source>
</evidence>
<dbReference type="Proteomes" id="UP000198243">
    <property type="component" value="Chromosome I"/>
</dbReference>
<evidence type="ECO:0000256" key="1">
    <source>
        <dbReference type="SAM" id="MobiDB-lite"/>
    </source>
</evidence>
<dbReference type="AlphaFoldDB" id="A0A1C4W219"/>
<feature type="region of interest" description="Disordered" evidence="1">
    <location>
        <begin position="42"/>
        <end position="63"/>
    </location>
</feature>
<feature type="compositionally biased region" description="Low complexity" evidence="1">
    <location>
        <begin position="42"/>
        <end position="53"/>
    </location>
</feature>
<protein>
    <recommendedName>
        <fullName evidence="5">Transglycosylase SLT domain-containing protein</fullName>
    </recommendedName>
</protein>
<proteinExistence type="predicted"/>
<accession>A0A1C4W219</accession>
<gene>
    <name evidence="3" type="ORF">GA0070607_3014</name>
</gene>
<feature type="chain" id="PRO_5008706459" description="Transglycosylase SLT domain-containing protein" evidence="2">
    <location>
        <begin position="47"/>
        <end position="972"/>
    </location>
</feature>
<name>A0A1C4W219_9ACTN</name>
<dbReference type="Gene3D" id="1.10.530.10">
    <property type="match status" value="1"/>
</dbReference>
<keyword evidence="4" id="KW-1185">Reference proteome</keyword>
<sequence length="972" mass="103549">MAVNVSILRTRRRPKGSPMLASRLRAVLATIALTASVTVAPQTASAAPTPSTPDAGRQAAVTDPARVLGDDWKSSSDVLVTGSGDTDGFHLYIAREKDAFAWSRLATLNGGRTEAGAWTGYVCLTGSGRYAAVVYAPVIATNKPDQVSAGAHAAVVDVRTGVARQVAHDVQLSYFNPGCGPDDRVLLTRAIGRDQQQTDLLTVDAVAGKVLTTRRVQAQLTNPAPGPGGDYGVIRGEVVRVAKNGRPTVVARPGGQPYGLRATADAALDLVTLKSEGGVERSAAYRHRAGGLTHLGTSPGKQLELFGLAEGRNALVGDVTGIAVGAARDLQLLSSSRPAQGVSRQGHLVVQGMSVEQTRERMAGRRAAAGVLRVTVESPVSGETRSGTVRSERRAPADVARPTFTGPTAAALLDDLPPITDPGDPKCAIGRNDLFTQVLQPSANQVEWAVDRAANGVLTIDRSIPGTGGTYKPQVMFKKPTNAPNVPAQLMLAILAQETNLAQASWHAVPGDAGNPLISDYYGHRAHEEDIRIIDYSSADCGYGISQVTDGMARGQTTYNSFQQQAIAMDYQANIAAGMAILQAKWLEVAQTQSMVNNGNPAFIENWYLAVWGYNSGVYQNTGGPYGVGWFNNPANPQYKANRDPFLRVDKDDASHPADWSYPEKIMGWAEVPQWQWIDPLTKYLTPAFGAGSNNQLQLPGRYQFCGTVNYCTPNVASPCPSDNSNCWWHGTTSWSDGCAAKCARERLAYSLSSSEPPLLRVYPTACTPFKADIGTVAAVIDDTNGDSSLNRLGCAPQPRGGKFTLRTGSPFGSYAALHGQVDLHQVGAGYLGHTWFTHSYDGDSGGSEEFKRHRVLGTWTTDLPSDDYEIVVHLPSHGANEQVDYIISQGDGGAGGSDHQIVCSIDQNSANWEDKWVSLGWTWLYPGAKVQLDNIVAGAEGTVDVAYDAIAFVNVPGYANGRDCGDPYPGN</sequence>
<feature type="region of interest" description="Disordered" evidence="1">
    <location>
        <begin position="378"/>
        <end position="403"/>
    </location>
</feature>
<evidence type="ECO:0000313" key="4">
    <source>
        <dbReference type="Proteomes" id="UP000198243"/>
    </source>
</evidence>